<evidence type="ECO:0000256" key="1">
    <source>
        <dbReference type="SAM" id="MobiDB-lite"/>
    </source>
</evidence>
<dbReference type="EMBL" id="JBHSYM010000049">
    <property type="protein sequence ID" value="MFC7014591.1"/>
    <property type="molecule type" value="Genomic_DNA"/>
</dbReference>
<accession>A0ABW2E3A9</accession>
<dbReference type="Proteomes" id="UP001596409">
    <property type="component" value="Unassembled WGS sequence"/>
</dbReference>
<comment type="caution">
    <text evidence="2">The sequence shown here is derived from an EMBL/GenBank/DDBJ whole genome shotgun (WGS) entry which is preliminary data.</text>
</comment>
<dbReference type="Pfam" id="PF03576">
    <property type="entry name" value="Peptidase_S58"/>
    <property type="match status" value="1"/>
</dbReference>
<feature type="compositionally biased region" description="Polar residues" evidence="1">
    <location>
        <begin position="161"/>
        <end position="170"/>
    </location>
</feature>
<dbReference type="InterPro" id="IPR005321">
    <property type="entry name" value="Peptidase_S58_DmpA"/>
</dbReference>
<proteinExistence type="predicted"/>
<gene>
    <name evidence="2" type="ORF">ACFQMH_23345</name>
</gene>
<keyword evidence="3" id="KW-1185">Reference proteome</keyword>
<evidence type="ECO:0000313" key="3">
    <source>
        <dbReference type="Proteomes" id="UP001596409"/>
    </source>
</evidence>
<feature type="region of interest" description="Disordered" evidence="1">
    <location>
        <begin position="125"/>
        <end position="170"/>
    </location>
</feature>
<reference evidence="3" key="1">
    <citation type="journal article" date="2019" name="Int. J. Syst. Evol. Microbiol.">
        <title>The Global Catalogue of Microorganisms (GCM) 10K type strain sequencing project: providing services to taxonomists for standard genome sequencing and annotation.</title>
        <authorList>
            <consortium name="The Broad Institute Genomics Platform"/>
            <consortium name="The Broad Institute Genome Sequencing Center for Infectious Disease"/>
            <person name="Wu L."/>
            <person name="Ma J."/>
        </authorList>
    </citation>
    <scope>NUCLEOTIDE SEQUENCE [LARGE SCALE GENOMIC DNA]</scope>
    <source>
        <strain evidence="3">JCM 4855</strain>
    </source>
</reference>
<dbReference type="SUPFAM" id="SSF56266">
    <property type="entry name" value="DmpA/ArgJ-like"/>
    <property type="match status" value="1"/>
</dbReference>
<dbReference type="Gene3D" id="3.60.70.12">
    <property type="entry name" value="L-amino peptidase D-ALA esterase/amidase"/>
    <property type="match status" value="1"/>
</dbReference>
<dbReference type="InterPro" id="IPR016117">
    <property type="entry name" value="ArgJ-like_dom_sf"/>
</dbReference>
<protein>
    <submittedName>
        <fullName evidence="2">P1 family peptidase</fullName>
    </submittedName>
</protein>
<sequence length="170" mass="17690">MSSEVPRAEPSADEYETLRFIPWGRMDRFYTAAVQAIEGAVLNALIANETMVGRNGHRSPGLPHDRLRELLKPLLKDGGAYQRPAAGSTSGGCRVAEEGVRHCAGAARAPGTGPRPWWTAAHACSAGAPRPRSPTGWSPPWAATAPTTSPPPAPTSATGLGSASTPACGR</sequence>
<name>A0ABW2E3A9_9ACTN</name>
<evidence type="ECO:0000313" key="2">
    <source>
        <dbReference type="EMBL" id="MFC7014591.1"/>
    </source>
</evidence>
<organism evidence="2 3">
    <name type="scientific">Streptomyces viridiviolaceus</name>
    <dbReference type="NCBI Taxonomy" id="68282"/>
    <lineage>
        <taxon>Bacteria</taxon>
        <taxon>Bacillati</taxon>
        <taxon>Actinomycetota</taxon>
        <taxon>Actinomycetes</taxon>
        <taxon>Kitasatosporales</taxon>
        <taxon>Streptomycetaceae</taxon>
        <taxon>Streptomyces</taxon>
    </lineage>
</organism>
<dbReference type="RefSeq" id="WP_268254940.1">
    <property type="nucleotide sequence ID" value="NZ_BMWA01000018.1"/>
</dbReference>
<feature type="compositionally biased region" description="Low complexity" evidence="1">
    <location>
        <begin position="134"/>
        <end position="147"/>
    </location>
</feature>